<dbReference type="Gene3D" id="4.10.372.10">
    <property type="entry name" value="Lipoxygenase-1, Domain 3"/>
    <property type="match status" value="1"/>
</dbReference>
<keyword evidence="9 15" id="KW-0223">Dioxygenase</keyword>
<reference evidence="19" key="1">
    <citation type="submission" date="2023-10" db="EMBL/GenBank/DDBJ databases">
        <title>Chromosome-level genome of the transformable northern wattle, Acacia crassicarpa.</title>
        <authorList>
            <person name="Massaro I."/>
            <person name="Sinha N.R."/>
            <person name="Poethig S."/>
            <person name="Leichty A.R."/>
        </authorList>
    </citation>
    <scope>NUCLEOTIDE SEQUENCE</scope>
    <source>
        <strain evidence="19">Acra3RX</strain>
        <tissue evidence="19">Leaf</tissue>
    </source>
</reference>
<dbReference type="GO" id="GO:0005737">
    <property type="term" value="C:cytoplasm"/>
    <property type="evidence" value="ECO:0007669"/>
    <property type="project" value="UniProtKB-SubCell"/>
</dbReference>
<evidence type="ECO:0000256" key="15">
    <source>
        <dbReference type="RuleBase" id="RU003974"/>
    </source>
</evidence>
<dbReference type="EMBL" id="JAWXYG010000011">
    <property type="protein sequence ID" value="KAK4259830.1"/>
    <property type="molecule type" value="Genomic_DNA"/>
</dbReference>
<dbReference type="InterPro" id="IPR036226">
    <property type="entry name" value="LipOase_C_sf"/>
</dbReference>
<evidence type="ECO:0000256" key="1">
    <source>
        <dbReference type="ARBA" id="ARBA00001962"/>
    </source>
</evidence>
<sequence length="916" mass="105596">MTLTKEIMGKSMVEPFRFEASKGPFNLKRCSKQHRISLSPTFYCSVETTNDQDKKKKMMQQTVSPLSTFIEGDESRRDLAAWKPAPETVMVTVTATVTIKNSKHVENEMMWSMMLRHFETFNKTMYERGMVMQLVSTEVDPRTMETKVSKNAVLEFMKDMRMESPRTTYKVQFEIDSDFGLPGAITVVNKYEKEIFLEDIVIEGMFHFSCNSWVQPENHNPEKRIFFSNKVHLPWETPAGLRELRKEELRQARGDGKAERKHSDRIYDFDVYNDLGNPDKTRQDSRPIFGGQQYPYPRRCRTGRPPSVHDQNAETPVNAFNETYVPRDEVFDGIRMESLDVERTKGITRNLFPFFKTCVTKCGAFKQLSDVTSIYSGKTFHESKYEDVSNKIQAYFDDHFKFNTPNIIRGNNSGFCIRDEELGRQTLAGINPLSIKRLETFPPKSDLDPSIYGPQESALKDEHILLQLHGMSVKKALEEKRLFVLDYHDAYIPFLKGINAQEDRKAYATRTIFFLTRLGTLKPIAIELSLPHGYPNCLSKQVLTPPEDSNSYWLWQLAKAHVCSNDSGVHQLVQHWLRTHACMEPFIIAAHRQLSVMHPIFKLLKPHMKDTMQINALAREALINAGGIIESDFSCGKYCNHIVSAAYKDGWRFDMEALPKDLIRRGLAEPDQTKPYGLKLLIEDYPYANDGLSVWFAIENWVRTYVTYYYHDGLMVQSDNELQTWYSEVINVGHADHREASWWPRLSTPSDLISILTTLIWIASVQHSAVNFGQYPYGGYVPMRPPLMKRLLPKKDDPEYEDFMKDPEGYILSSMPDLFQTTKFLAVVNILSQHSTEEEYLGERKDLTDWSCDPEIIEAFYRFSMELKTIEKEIEKRNKDPNLRNRCGPGIPPYELLMASSGPGATCRGVPNSISI</sequence>
<dbReference type="PROSITE" id="PS51393">
    <property type="entry name" value="LIPOXYGENASE_3"/>
    <property type="match status" value="1"/>
</dbReference>
<dbReference type="FunFam" id="1.20.245.10:FF:000002">
    <property type="entry name" value="Lipoxygenase"/>
    <property type="match status" value="1"/>
</dbReference>
<dbReference type="InterPro" id="IPR000907">
    <property type="entry name" value="LipOase"/>
</dbReference>
<dbReference type="PROSITE" id="PS50095">
    <property type="entry name" value="PLAT"/>
    <property type="match status" value="1"/>
</dbReference>
<dbReference type="Gene3D" id="2.60.60.20">
    <property type="entry name" value="PLAT/LH2 domain"/>
    <property type="match status" value="1"/>
</dbReference>
<dbReference type="SUPFAM" id="SSF49723">
    <property type="entry name" value="Lipase/lipooxygenase domain (PLAT/LH2 domain)"/>
    <property type="match status" value="1"/>
</dbReference>
<dbReference type="SMART" id="SM00308">
    <property type="entry name" value="LH2"/>
    <property type="match status" value="1"/>
</dbReference>
<dbReference type="PROSITE" id="PS00711">
    <property type="entry name" value="LIPOXYGENASE_1"/>
    <property type="match status" value="1"/>
</dbReference>
<evidence type="ECO:0000313" key="20">
    <source>
        <dbReference type="Proteomes" id="UP001293593"/>
    </source>
</evidence>
<comment type="function">
    <text evidence="16">Plant lipoxygenase may be involved in a number of diverse aspects of plant physiology including growth and development, pest resistance, and senescence or responses to wounding.</text>
</comment>
<dbReference type="GO" id="GO:0006633">
    <property type="term" value="P:fatty acid biosynthetic process"/>
    <property type="evidence" value="ECO:0007669"/>
    <property type="project" value="UniProtKB-KW"/>
</dbReference>
<keyword evidence="13 16" id="KW-0275">Fatty acid biosynthesis</keyword>
<comment type="subcellular location">
    <subcellularLocation>
        <location evidence="2">Cytoplasm</location>
    </subcellularLocation>
</comment>
<dbReference type="Gene3D" id="4.10.375.10">
    <property type="entry name" value="Lipoxygenase-1, Domain 2"/>
    <property type="match status" value="1"/>
</dbReference>
<comment type="similarity">
    <text evidence="3 15">Belongs to the lipoxygenase family.</text>
</comment>
<dbReference type="InterPro" id="IPR013819">
    <property type="entry name" value="LipOase_C"/>
</dbReference>
<evidence type="ECO:0000313" key="19">
    <source>
        <dbReference type="EMBL" id="KAK4259830.1"/>
    </source>
</evidence>
<dbReference type="PRINTS" id="PR00087">
    <property type="entry name" value="LIPOXYGENASE"/>
</dbReference>
<accession>A0AAE1IXN3</accession>
<evidence type="ECO:0000256" key="16">
    <source>
        <dbReference type="RuleBase" id="RU003975"/>
    </source>
</evidence>
<evidence type="ECO:0000256" key="10">
    <source>
        <dbReference type="ARBA" id="ARBA00023002"/>
    </source>
</evidence>
<dbReference type="GO" id="GO:0034440">
    <property type="term" value="P:lipid oxidation"/>
    <property type="evidence" value="ECO:0007669"/>
    <property type="project" value="InterPro"/>
</dbReference>
<evidence type="ECO:0000259" key="18">
    <source>
        <dbReference type="PROSITE" id="PS51393"/>
    </source>
</evidence>
<evidence type="ECO:0000256" key="9">
    <source>
        <dbReference type="ARBA" id="ARBA00022964"/>
    </source>
</evidence>
<dbReference type="Pfam" id="PF00305">
    <property type="entry name" value="Lipoxygenase"/>
    <property type="match status" value="1"/>
</dbReference>
<feature type="domain" description="Lipoxygenase" evidence="18">
    <location>
        <begin position="231"/>
        <end position="916"/>
    </location>
</feature>
<organism evidence="19 20">
    <name type="scientific">Acacia crassicarpa</name>
    <name type="common">northern wattle</name>
    <dbReference type="NCBI Taxonomy" id="499986"/>
    <lineage>
        <taxon>Eukaryota</taxon>
        <taxon>Viridiplantae</taxon>
        <taxon>Streptophyta</taxon>
        <taxon>Embryophyta</taxon>
        <taxon>Tracheophyta</taxon>
        <taxon>Spermatophyta</taxon>
        <taxon>Magnoliopsida</taxon>
        <taxon>eudicotyledons</taxon>
        <taxon>Gunneridae</taxon>
        <taxon>Pentapetalae</taxon>
        <taxon>rosids</taxon>
        <taxon>fabids</taxon>
        <taxon>Fabales</taxon>
        <taxon>Fabaceae</taxon>
        <taxon>Caesalpinioideae</taxon>
        <taxon>mimosoid clade</taxon>
        <taxon>Acacieae</taxon>
        <taxon>Acacia</taxon>
    </lineage>
</organism>
<evidence type="ECO:0000256" key="12">
    <source>
        <dbReference type="ARBA" id="ARBA00023098"/>
    </source>
</evidence>
<dbReference type="Pfam" id="PF01477">
    <property type="entry name" value="PLAT"/>
    <property type="match status" value="1"/>
</dbReference>
<keyword evidence="6 15" id="KW-0479">Metal-binding</keyword>
<comment type="caution">
    <text evidence="14">Lacks conserved residue(s) required for the propagation of feature annotation.</text>
</comment>
<evidence type="ECO:0000256" key="11">
    <source>
        <dbReference type="ARBA" id="ARBA00023004"/>
    </source>
</evidence>
<evidence type="ECO:0000256" key="13">
    <source>
        <dbReference type="ARBA" id="ARBA00023160"/>
    </source>
</evidence>
<keyword evidence="20" id="KW-1185">Reference proteome</keyword>
<protein>
    <recommendedName>
        <fullName evidence="16">Lipoxygenase</fullName>
        <ecNumber evidence="16">1.13.11.-</ecNumber>
    </recommendedName>
</protein>
<dbReference type="InterPro" id="IPR036392">
    <property type="entry name" value="PLAT/LH2_dom_sf"/>
</dbReference>
<comment type="caution">
    <text evidence="19">The sequence shown here is derived from an EMBL/GenBank/DDBJ whole genome shotgun (WGS) entry which is preliminary data.</text>
</comment>
<proteinExistence type="inferred from homology"/>
<dbReference type="SUPFAM" id="SSF48484">
    <property type="entry name" value="Lipoxigenase"/>
    <property type="match status" value="1"/>
</dbReference>
<keyword evidence="12" id="KW-0443">Lipid metabolism</keyword>
<comment type="pathway">
    <text evidence="16">Lipid metabolism; oxylipin biosynthesis.</text>
</comment>
<evidence type="ECO:0000256" key="8">
    <source>
        <dbReference type="ARBA" id="ARBA00022832"/>
    </source>
</evidence>
<dbReference type="AlphaFoldDB" id="A0AAE1IXN3"/>
<dbReference type="PANTHER" id="PTHR11771">
    <property type="entry name" value="LIPOXYGENASE"/>
    <property type="match status" value="1"/>
</dbReference>
<keyword evidence="10 15" id="KW-0560">Oxidoreductase</keyword>
<dbReference type="GO" id="GO:0016702">
    <property type="term" value="F:oxidoreductase activity, acting on single donors with incorporation of molecular oxygen, incorporation of two atoms of oxygen"/>
    <property type="evidence" value="ECO:0007669"/>
    <property type="project" value="InterPro"/>
</dbReference>
<dbReference type="InterPro" id="IPR001024">
    <property type="entry name" value="PLAT/LH2_dom"/>
</dbReference>
<evidence type="ECO:0000256" key="5">
    <source>
        <dbReference type="ARBA" id="ARBA00022516"/>
    </source>
</evidence>
<evidence type="ECO:0000256" key="4">
    <source>
        <dbReference type="ARBA" id="ARBA00022490"/>
    </source>
</evidence>
<evidence type="ECO:0000256" key="7">
    <source>
        <dbReference type="ARBA" id="ARBA00022767"/>
    </source>
</evidence>
<dbReference type="InterPro" id="IPR027433">
    <property type="entry name" value="Lipoxygenase_dom_3"/>
</dbReference>
<dbReference type="PROSITE" id="PS00081">
    <property type="entry name" value="LIPOXYGENASE_2"/>
    <property type="match status" value="1"/>
</dbReference>
<evidence type="ECO:0000256" key="3">
    <source>
        <dbReference type="ARBA" id="ARBA00009419"/>
    </source>
</evidence>
<dbReference type="Proteomes" id="UP001293593">
    <property type="component" value="Unassembled WGS sequence"/>
</dbReference>
<dbReference type="InterPro" id="IPR020834">
    <property type="entry name" value="LipOase_CS"/>
</dbReference>
<feature type="domain" description="PLAT" evidence="17">
    <location>
        <begin position="109"/>
        <end position="228"/>
    </location>
</feature>
<dbReference type="GO" id="GO:0046872">
    <property type="term" value="F:metal ion binding"/>
    <property type="evidence" value="ECO:0007669"/>
    <property type="project" value="UniProtKB-UniRule"/>
</dbReference>
<dbReference type="PRINTS" id="PR00468">
    <property type="entry name" value="PLTLPOXGNASE"/>
</dbReference>
<keyword evidence="7 16" id="KW-0925">Oxylipin biosynthesis</keyword>
<dbReference type="Gene3D" id="3.10.450.60">
    <property type="match status" value="1"/>
</dbReference>
<dbReference type="GO" id="GO:0031408">
    <property type="term" value="P:oxylipin biosynthetic process"/>
    <property type="evidence" value="ECO:0007669"/>
    <property type="project" value="UniProtKB-UniRule"/>
</dbReference>
<comment type="cofactor">
    <cofactor evidence="1 15">
        <name>Fe cation</name>
        <dbReference type="ChEBI" id="CHEBI:24875"/>
    </cofactor>
</comment>
<dbReference type="InterPro" id="IPR001246">
    <property type="entry name" value="LipOase_plant"/>
</dbReference>
<evidence type="ECO:0000259" key="17">
    <source>
        <dbReference type="PROSITE" id="PS50095"/>
    </source>
</evidence>
<name>A0AAE1IXN3_9FABA</name>
<evidence type="ECO:0000256" key="2">
    <source>
        <dbReference type="ARBA" id="ARBA00004496"/>
    </source>
</evidence>
<dbReference type="InterPro" id="IPR020833">
    <property type="entry name" value="LipOase_Fe_BS"/>
</dbReference>
<dbReference type="Gene3D" id="1.20.245.10">
    <property type="entry name" value="Lipoxygenase-1, Domain 5"/>
    <property type="match status" value="1"/>
</dbReference>
<dbReference type="EC" id="1.13.11.-" evidence="16"/>
<gene>
    <name evidence="19" type="ORF">QN277_006121</name>
</gene>
<evidence type="ECO:0000256" key="6">
    <source>
        <dbReference type="ARBA" id="ARBA00022723"/>
    </source>
</evidence>
<evidence type="ECO:0000256" key="14">
    <source>
        <dbReference type="PROSITE-ProRule" id="PRU00152"/>
    </source>
</evidence>
<keyword evidence="11 15" id="KW-0408">Iron</keyword>
<keyword evidence="8" id="KW-0276">Fatty acid metabolism</keyword>
<keyword evidence="4" id="KW-0963">Cytoplasm</keyword>
<keyword evidence="5 16" id="KW-0444">Lipid biosynthesis</keyword>